<evidence type="ECO:0000313" key="2">
    <source>
        <dbReference type="EMBL" id="KAA3678707.1"/>
    </source>
</evidence>
<reference evidence="2 3" key="1">
    <citation type="journal article" date="2019" name="Gigascience">
        <title>Whole-genome sequence of the oriental lung fluke Paragonimus westermani.</title>
        <authorList>
            <person name="Oey H."/>
            <person name="Zakrzewski M."/>
            <person name="Narain K."/>
            <person name="Devi K.R."/>
            <person name="Agatsuma T."/>
            <person name="Nawaratna S."/>
            <person name="Gobert G.N."/>
            <person name="Jones M.K."/>
            <person name="Ragan M.A."/>
            <person name="McManus D.P."/>
            <person name="Krause L."/>
        </authorList>
    </citation>
    <scope>NUCLEOTIDE SEQUENCE [LARGE SCALE GENOMIC DNA]</scope>
    <source>
        <strain evidence="2 3">IND2009</strain>
    </source>
</reference>
<accession>A0A5J4NSM8</accession>
<dbReference type="Proteomes" id="UP000324629">
    <property type="component" value="Unassembled WGS sequence"/>
</dbReference>
<sequence length="419" mass="48181">KVPTYSQAAQSLQSKFDVKREVLSTTKEQPKLTLPAKVKRPQHPSESHDDMQSQKEPVSHVDSIPSSQYPSCGATTILATSYTSYQPSPDKPVKPSSTFRDKKQDRTKISPVMFRHGTVPKIQDHRRARSAPDRTRSKLVHPVISPVVKIQPTPSQPVRQIDEHRNQTIQVGIPQSGRCSISPISPMMVKSYTPSSGAVYRSPPSRPYASWSPVRFPRDWRMSSEHQSPEKSSSRCTDFFDSTAIIERMKFTMEIIVDFLDCVRLYRFTIALQFRQLLDALDSFKLWLMRPLTVTHYDVYISQVNIELAELEEIVHMLRRHKTDTAERLSALEHYRNELRDDEVHLLYDRKRKQKVVKVLKNYKKFLVQEVTHLHQRLTLALHGLRQIIDNAHSSGILSNSSSPLVTGVDSLSLRRRVR</sequence>
<evidence type="ECO:0000313" key="3">
    <source>
        <dbReference type="Proteomes" id="UP000324629"/>
    </source>
</evidence>
<evidence type="ECO:0000256" key="1">
    <source>
        <dbReference type="SAM" id="MobiDB-lite"/>
    </source>
</evidence>
<gene>
    <name evidence="2" type="ORF">DEA37_0011210</name>
</gene>
<feature type="region of interest" description="Disordered" evidence="1">
    <location>
        <begin position="1"/>
        <end position="106"/>
    </location>
</feature>
<dbReference type="EMBL" id="QNGE01000989">
    <property type="protein sequence ID" value="KAA3678707.1"/>
    <property type="molecule type" value="Genomic_DNA"/>
</dbReference>
<keyword evidence="3" id="KW-1185">Reference proteome</keyword>
<comment type="caution">
    <text evidence="2">The sequence shown here is derived from an EMBL/GenBank/DDBJ whole genome shotgun (WGS) entry which is preliminary data.</text>
</comment>
<name>A0A5J4NSM8_9TREM</name>
<proteinExistence type="predicted"/>
<feature type="non-terminal residue" evidence="2">
    <location>
        <position position="1"/>
    </location>
</feature>
<feature type="compositionally biased region" description="Polar residues" evidence="1">
    <location>
        <begin position="1"/>
        <end position="14"/>
    </location>
</feature>
<feature type="compositionally biased region" description="Basic and acidic residues" evidence="1">
    <location>
        <begin position="43"/>
        <end position="59"/>
    </location>
</feature>
<organism evidence="2 3">
    <name type="scientific">Paragonimus westermani</name>
    <dbReference type="NCBI Taxonomy" id="34504"/>
    <lineage>
        <taxon>Eukaryota</taxon>
        <taxon>Metazoa</taxon>
        <taxon>Spiralia</taxon>
        <taxon>Lophotrochozoa</taxon>
        <taxon>Platyhelminthes</taxon>
        <taxon>Trematoda</taxon>
        <taxon>Digenea</taxon>
        <taxon>Plagiorchiida</taxon>
        <taxon>Troglotremata</taxon>
        <taxon>Troglotrematidae</taxon>
        <taxon>Paragonimus</taxon>
    </lineage>
</organism>
<dbReference type="AlphaFoldDB" id="A0A5J4NSM8"/>
<protein>
    <submittedName>
        <fullName evidence="2">Uncharacterized protein</fullName>
    </submittedName>
</protein>
<feature type="compositionally biased region" description="Polar residues" evidence="1">
    <location>
        <begin position="64"/>
        <end position="87"/>
    </location>
</feature>